<protein>
    <submittedName>
        <fullName evidence="1">Uncharacterized protein</fullName>
    </submittedName>
</protein>
<dbReference type="Gene3D" id="4.10.430.10">
    <property type="entry name" value="Histone-like protein H-NS, C-terminal domain"/>
    <property type="match status" value="1"/>
</dbReference>
<gene>
    <name evidence="1" type="ORF">I7730_14665</name>
</gene>
<reference evidence="1" key="1">
    <citation type="journal article" date="2018" name="Genome Biol.">
        <title>SKESA: strategic k-mer extension for scrupulous assemblies.</title>
        <authorList>
            <person name="Souvorov A."/>
            <person name="Agarwala R."/>
            <person name="Lipman D.J."/>
        </authorList>
    </citation>
    <scope>NUCLEOTIDE SEQUENCE</scope>
    <source>
        <strain evidence="1">BCW_3452</strain>
    </source>
</reference>
<sequence length="172" mass="19474">MSEYSEVNITTTKISAAILTNDRLLIDLLVPLSRAMISKIEKNIDRKISSGTSSDADFLCSELLEDTVRMILLDHFDEIRALILNGKKTKRLFSLLSCNQLESAKNKVASFALESQLNDHSEIPLNQRELTKISYSYRAEDKVETWDGLGKIPNEIAEYIKSGRHIEELVTK</sequence>
<accession>A0A8H9N1C9</accession>
<dbReference type="InterPro" id="IPR037150">
    <property type="entry name" value="H-NS_C_dom_sf"/>
</dbReference>
<reference evidence="1" key="2">
    <citation type="submission" date="2019-01" db="EMBL/GenBank/DDBJ databases">
        <authorList>
            <consortium name="NCBI Pathogen Detection Project"/>
        </authorList>
    </citation>
    <scope>NUCLEOTIDE SEQUENCE</scope>
    <source>
        <strain evidence="1">BCW_3452</strain>
    </source>
</reference>
<proteinExistence type="predicted"/>
<dbReference type="AlphaFoldDB" id="A0A8H9N1C9"/>
<dbReference type="GO" id="GO:0003677">
    <property type="term" value="F:DNA binding"/>
    <property type="evidence" value="ECO:0007669"/>
    <property type="project" value="InterPro"/>
</dbReference>
<comment type="caution">
    <text evidence="1">The sequence shown here is derived from an EMBL/GenBank/DDBJ whole genome shotgun (WGS) entry which is preliminary data.</text>
</comment>
<dbReference type="SUPFAM" id="SSF81273">
    <property type="entry name" value="H-NS histone-like proteins"/>
    <property type="match status" value="1"/>
</dbReference>
<dbReference type="Proteomes" id="UP000863257">
    <property type="component" value="Unassembled WGS sequence"/>
</dbReference>
<name>A0A8H9N1C9_VIBVL</name>
<dbReference type="EMBL" id="DACRBY010000017">
    <property type="protein sequence ID" value="HAS8541019.1"/>
    <property type="molecule type" value="Genomic_DNA"/>
</dbReference>
<evidence type="ECO:0000313" key="1">
    <source>
        <dbReference type="EMBL" id="HAS8541019.1"/>
    </source>
</evidence>
<organism evidence="1">
    <name type="scientific">Vibrio vulnificus</name>
    <dbReference type="NCBI Taxonomy" id="672"/>
    <lineage>
        <taxon>Bacteria</taxon>
        <taxon>Pseudomonadati</taxon>
        <taxon>Pseudomonadota</taxon>
        <taxon>Gammaproteobacteria</taxon>
        <taxon>Vibrionales</taxon>
        <taxon>Vibrionaceae</taxon>
        <taxon>Vibrio</taxon>
    </lineage>
</organism>